<dbReference type="PROSITE" id="PS00606">
    <property type="entry name" value="KS3_1"/>
    <property type="match status" value="1"/>
</dbReference>
<dbReference type="PANTHER" id="PTHR43775">
    <property type="entry name" value="FATTY ACID SYNTHASE"/>
    <property type="match status" value="1"/>
</dbReference>
<dbReference type="GO" id="GO:0031177">
    <property type="term" value="F:phosphopantetheine binding"/>
    <property type="evidence" value="ECO:0007669"/>
    <property type="project" value="InterPro"/>
</dbReference>
<dbReference type="EMBL" id="AYXG01000029">
    <property type="protein sequence ID" value="EWC63885.1"/>
    <property type="molecule type" value="Genomic_DNA"/>
</dbReference>
<dbReference type="Gene3D" id="3.30.70.3290">
    <property type="match status" value="1"/>
</dbReference>
<evidence type="ECO:0000313" key="9">
    <source>
        <dbReference type="Proteomes" id="UP000019277"/>
    </source>
</evidence>
<dbReference type="eggNOG" id="COG3321">
    <property type="taxonomic scope" value="Bacteria"/>
</dbReference>
<gene>
    <name evidence="8" type="ORF">UO65_0800</name>
</gene>
<dbReference type="InterPro" id="IPR036736">
    <property type="entry name" value="ACP-like_sf"/>
</dbReference>
<evidence type="ECO:0000256" key="1">
    <source>
        <dbReference type="ARBA" id="ARBA00001957"/>
    </source>
</evidence>
<dbReference type="InterPro" id="IPR020806">
    <property type="entry name" value="PKS_PP-bd"/>
</dbReference>
<comment type="cofactor">
    <cofactor evidence="1">
        <name>pantetheine 4'-phosphate</name>
        <dbReference type="ChEBI" id="CHEBI:47942"/>
    </cofactor>
</comment>
<keyword evidence="2" id="KW-0596">Phosphopantetheine</keyword>
<dbReference type="RefSeq" id="WP_035278796.1">
    <property type="nucleotide sequence ID" value="NZ_AYXG01000029.1"/>
</dbReference>
<dbReference type="InterPro" id="IPR023213">
    <property type="entry name" value="CAT-like_dom_sf"/>
</dbReference>
<dbReference type="InterPro" id="IPR014031">
    <property type="entry name" value="Ketoacyl_synth_C"/>
</dbReference>
<dbReference type="eggNOG" id="COG1020">
    <property type="taxonomic scope" value="Bacteria"/>
</dbReference>
<dbReference type="GO" id="GO:0005737">
    <property type="term" value="C:cytoplasm"/>
    <property type="evidence" value="ECO:0007669"/>
    <property type="project" value="TreeGrafter"/>
</dbReference>
<dbReference type="Pfam" id="PF00550">
    <property type="entry name" value="PP-binding"/>
    <property type="match status" value="2"/>
</dbReference>
<dbReference type="Pfam" id="PF00109">
    <property type="entry name" value="ketoacyl-synt"/>
    <property type="match status" value="1"/>
</dbReference>
<dbReference type="SMART" id="SM00823">
    <property type="entry name" value="PKS_PP"/>
    <property type="match status" value="2"/>
</dbReference>
<dbReference type="GO" id="GO:0071770">
    <property type="term" value="P:DIM/DIP cell wall layer assembly"/>
    <property type="evidence" value="ECO:0007669"/>
    <property type="project" value="TreeGrafter"/>
</dbReference>
<feature type="domain" description="Ketosynthase family 3 (KS3)" evidence="7">
    <location>
        <begin position="8"/>
        <end position="421"/>
    </location>
</feature>
<dbReference type="Gene3D" id="3.30.559.10">
    <property type="entry name" value="Chloramphenicol acetyltransferase-like domain"/>
    <property type="match status" value="2"/>
</dbReference>
<dbReference type="CDD" id="cd00833">
    <property type="entry name" value="PKS"/>
    <property type="match status" value="1"/>
</dbReference>
<evidence type="ECO:0000256" key="2">
    <source>
        <dbReference type="ARBA" id="ARBA00022450"/>
    </source>
</evidence>
<dbReference type="SUPFAM" id="SSF53901">
    <property type="entry name" value="Thiolase-like"/>
    <property type="match status" value="1"/>
</dbReference>
<comment type="caution">
    <text evidence="8">The sequence shown here is derived from an EMBL/GenBank/DDBJ whole genome shotgun (WGS) entry which is preliminary data.</text>
</comment>
<name>W7ISH8_9PSEU</name>
<dbReference type="PROSITE" id="PS52004">
    <property type="entry name" value="KS3_2"/>
    <property type="match status" value="1"/>
</dbReference>
<organism evidence="8 9">
    <name type="scientific">Actinokineospora spheciospongiae</name>
    <dbReference type="NCBI Taxonomy" id="909613"/>
    <lineage>
        <taxon>Bacteria</taxon>
        <taxon>Bacillati</taxon>
        <taxon>Actinomycetota</taxon>
        <taxon>Actinomycetes</taxon>
        <taxon>Pseudonocardiales</taxon>
        <taxon>Pseudonocardiaceae</taxon>
        <taxon>Actinokineospora</taxon>
    </lineage>
</organism>
<dbReference type="InterPro" id="IPR020841">
    <property type="entry name" value="PKS_Beta-ketoAc_synthase_dom"/>
</dbReference>
<evidence type="ECO:0000259" key="6">
    <source>
        <dbReference type="PROSITE" id="PS50075"/>
    </source>
</evidence>
<dbReference type="PROSITE" id="PS50075">
    <property type="entry name" value="CARRIER"/>
    <property type="match status" value="2"/>
</dbReference>
<proteinExistence type="predicted"/>
<dbReference type="InterPro" id="IPR050091">
    <property type="entry name" value="PKS_NRPS_Biosynth_Enz"/>
</dbReference>
<dbReference type="GO" id="GO:0004312">
    <property type="term" value="F:fatty acid synthase activity"/>
    <property type="evidence" value="ECO:0007669"/>
    <property type="project" value="TreeGrafter"/>
</dbReference>
<dbReference type="OrthoDB" id="2472181at2"/>
<dbReference type="PATRIC" id="fig|909613.9.peg.819"/>
<dbReference type="PANTHER" id="PTHR43775:SF37">
    <property type="entry name" value="SI:DKEY-61P9.11"/>
    <property type="match status" value="1"/>
</dbReference>
<evidence type="ECO:0000256" key="4">
    <source>
        <dbReference type="ARBA" id="ARBA00022679"/>
    </source>
</evidence>
<protein>
    <submittedName>
        <fullName evidence="8">Polyketide synthase</fullName>
    </submittedName>
</protein>
<dbReference type="SUPFAM" id="SSF47336">
    <property type="entry name" value="ACP-like"/>
    <property type="match status" value="2"/>
</dbReference>
<dbReference type="InterPro" id="IPR014030">
    <property type="entry name" value="Ketoacyl_synth_N"/>
</dbReference>
<feature type="domain" description="Carrier" evidence="6">
    <location>
        <begin position="1278"/>
        <end position="1352"/>
    </location>
</feature>
<dbReference type="Gene3D" id="1.10.1200.10">
    <property type="entry name" value="ACP-like"/>
    <property type="match status" value="2"/>
</dbReference>
<dbReference type="GO" id="GO:0004315">
    <property type="term" value="F:3-oxoacyl-[acyl-carrier-protein] synthase activity"/>
    <property type="evidence" value="ECO:0007669"/>
    <property type="project" value="InterPro"/>
</dbReference>
<dbReference type="InterPro" id="IPR009081">
    <property type="entry name" value="PP-bd_ACP"/>
</dbReference>
<dbReference type="CDD" id="cd19531">
    <property type="entry name" value="LCL_NRPS-like"/>
    <property type="match status" value="1"/>
</dbReference>
<dbReference type="Pfam" id="PF00668">
    <property type="entry name" value="Condensation"/>
    <property type="match status" value="2"/>
</dbReference>
<feature type="domain" description="Carrier" evidence="6">
    <location>
        <begin position="724"/>
        <end position="799"/>
    </location>
</feature>
<dbReference type="Pfam" id="PF02801">
    <property type="entry name" value="Ketoacyl-synt_C"/>
    <property type="match status" value="1"/>
</dbReference>
<dbReference type="Proteomes" id="UP000019277">
    <property type="component" value="Unassembled WGS sequence"/>
</dbReference>
<dbReference type="InterPro" id="IPR006162">
    <property type="entry name" value="Ppantetheine_attach_site"/>
</dbReference>
<dbReference type="InterPro" id="IPR001242">
    <property type="entry name" value="Condensation_dom"/>
</dbReference>
<dbReference type="GO" id="GO:0005886">
    <property type="term" value="C:plasma membrane"/>
    <property type="evidence" value="ECO:0007669"/>
    <property type="project" value="TreeGrafter"/>
</dbReference>
<dbReference type="PROSITE" id="PS00012">
    <property type="entry name" value="PHOSPHOPANTETHEINE"/>
    <property type="match status" value="1"/>
</dbReference>
<feature type="region of interest" description="Disordered" evidence="5">
    <location>
        <begin position="1250"/>
        <end position="1282"/>
    </location>
</feature>
<dbReference type="GO" id="GO:0006633">
    <property type="term" value="P:fatty acid biosynthetic process"/>
    <property type="evidence" value="ECO:0007669"/>
    <property type="project" value="InterPro"/>
</dbReference>
<sequence length="1783" mass="191266">MADRDGPGGDIAVIGVAALLPGASGLDELHHLLAAGEDRVAPPTPTRVRHTGGEPGTEYLPMAYLDRIDLFDHRFFGIPLREAEAMDPHHRLLMQLAHAAIEDACLRPSGLQGSRTAVVLGHARSDYDTLYGEDDPLHTLGSLPAALAARIAYHFDLTGPAFTVDTACSSALAAVAQAVTELRRGAADLALAGGISLRPVLIPTEGHVPARGVETTDGRCRPFDERATGAAAGEGGAVVLLRRLADAVAAGDPVHAVIKGIAVNHNGHRMASMGAPSRKAQTEVITAAWRDAGVAADSVGYVECHGSATPLGDVIEVDALRQAFADAGVPAPGCPIGSIKGNLGHLDGAAGMAGLLKALLAVRRGELYPTAHFTTPNPMLDLSGPVHVNPARAPWAKDGPRRAGVSAFGMTGTNVHAVLEQAPPRPGAAVPDLGGELVTVSAKSASAFGRYCDRLADFAATTDHDLRTVAHALNRGRDDHPYRGAFTARTTRELAEALRAAVPPREPAPDERPVVVLLAGDAVVEEETWRELCTTFPALADTPLPEAPAARLVATGVALLALARSLGVRHDHLVGSGAGNLVVRVAREEMTLDAALRAAEGMALSSELDHARLAGVAERFTRDGAVLVDLATDGVLARELRRLRPELPRVELFAAPGRGSVLRQLGALHRLGVRLDWDAHYAGADIPRVPAPTYPFDPVRCWCRPVGAPAPQPVSRPASASPTPMPGAPEDRVMAVWRRVLGADDLAPDSDYFALGGTSIAGISVLRSLEDEFGIQLTFADLYAHRTVRDLAARVAQLRAEGGSAGAHQDIPVLPRGGPLPVSFGQEQLWYLDRLNPGTALYNITHDLRLRGPLDQAALTAAVRDLITRHEVLRTRIAADDDGVPHALVRAEEHRVAVHDLSALPEDERHREARRLIDEDALLPFDLAEGPLVRTALLRLGDDDHVLLWTYHHIVYDGWSPTAFFRDLSEFYRARLAGRAPELPVLGAQYADFAAWQRRRLADGVLAEGLRFWRGALAGLRADELPLDRPRPTTRDFTGAMVEFEVTGEQAERVREFSRQQGVTSFVTMLAVVDTLLHRWAGHTDVVIGVATSGRVNPATHDLIGYFNNVLPFRTSTAGSPPFTELVRRCARTVADVLDHEEVPLEKVVADVLGRRDPGRHPLFDVAYTYQNVPQDTAELGGLGCSRYLDGAIVGIAPGTAKFDLTVGVVDQGEGPMSGYIEYATALFDRATAERLAKWLPEIVAEVAADPDRPPHPIPTPAPAPQWREPQPMPHSPNGTSRAGQVLTAVVADLLALDDVKPSDNFFDLGGDSVLGVRVAARAAKAGVHVTPQQLLQCRTIDELALVAAVDGHEREPAQAPDRHIPLTPIMHHFLEHVPDGNADFVEVQVFELTSTAVTAEHARAAVEHLLARHEPLRYRFRGNSLSLHAECAPPGDTPFDVSVLPPMDEQRERERIAADCRDLRTDLDLKRGPVVRARYYQRGHGRSALLVLLVHHFVFDNMSTVVLMDDLDAALTDLVAGRALAPQPHAPGWRRWSEHLRDMSTSDTLAAELDYWTAIAHAGADLGLPPGEGGGGTARYFLDTVPTTGSASEREVALCAVAHGLAQWSGTAGAYLTVEGEATPSAYRHAGRGPAVGWFTTLHPVVLPIEPGAAVRDCLPDVVDRVRSVPNDGVGHGMLRHLSPHNPAVARFRALPEPQAILLHAPSDMAAFDAGVRLIRMRWDLAVNLKQAVSTWFPLIVAVAERESRLCVELTSVDRFSQAELEAMASRIGAAFTALADG</sequence>
<keyword evidence="9" id="KW-1185">Reference proteome</keyword>
<evidence type="ECO:0000256" key="5">
    <source>
        <dbReference type="SAM" id="MobiDB-lite"/>
    </source>
</evidence>
<dbReference type="STRING" id="909613.UO65_0800"/>
<dbReference type="InterPro" id="IPR018201">
    <property type="entry name" value="Ketoacyl_synth_AS"/>
</dbReference>
<reference evidence="8 9" key="1">
    <citation type="journal article" date="2014" name="Genome Announc.">
        <title>Draft Genome Sequence of the Antitrypanosomally Active Sponge-Associated Bacterium Actinokineospora sp. Strain EG49.</title>
        <authorList>
            <person name="Harjes J."/>
            <person name="Ryu T."/>
            <person name="Abdelmohsen U.R."/>
            <person name="Moitinho-Silva L."/>
            <person name="Horn H."/>
            <person name="Ravasi T."/>
            <person name="Hentschel U."/>
        </authorList>
    </citation>
    <scope>NUCLEOTIDE SEQUENCE [LARGE SCALE GENOMIC DNA]</scope>
    <source>
        <strain evidence="8 9">EG49</strain>
    </source>
</reference>
<keyword evidence="3" id="KW-0597">Phosphoprotein</keyword>
<dbReference type="Gene3D" id="3.30.559.30">
    <property type="entry name" value="Nonribosomal peptide synthetase, condensation domain"/>
    <property type="match status" value="2"/>
</dbReference>
<keyword evidence="4" id="KW-0808">Transferase</keyword>
<evidence type="ECO:0000259" key="7">
    <source>
        <dbReference type="PROSITE" id="PS52004"/>
    </source>
</evidence>
<dbReference type="SUPFAM" id="SSF52777">
    <property type="entry name" value="CoA-dependent acyltransferases"/>
    <property type="match status" value="4"/>
</dbReference>
<dbReference type="Pfam" id="PF16197">
    <property type="entry name" value="KAsynt_C_assoc"/>
    <property type="match status" value="1"/>
</dbReference>
<dbReference type="SMART" id="SM00825">
    <property type="entry name" value="PKS_KS"/>
    <property type="match status" value="1"/>
</dbReference>
<dbReference type="InterPro" id="IPR032821">
    <property type="entry name" value="PKS_assoc"/>
</dbReference>
<accession>W7ISH8</accession>
<evidence type="ECO:0000313" key="8">
    <source>
        <dbReference type="EMBL" id="EWC63885.1"/>
    </source>
</evidence>
<dbReference type="Gene3D" id="3.40.47.10">
    <property type="match status" value="1"/>
</dbReference>
<dbReference type="Gene3D" id="1.10.1240.100">
    <property type="match status" value="1"/>
</dbReference>
<evidence type="ECO:0000256" key="3">
    <source>
        <dbReference type="ARBA" id="ARBA00022553"/>
    </source>
</evidence>
<dbReference type="InterPro" id="IPR016039">
    <property type="entry name" value="Thiolase-like"/>
</dbReference>